<sequence length="66" mass="7555">MSEVIIIITLNANLLRFKSTVISICSNFNQLQCRPLPHLQTSTDQPLSILTYNMVEYFGAIRELLK</sequence>
<evidence type="ECO:0000313" key="2">
    <source>
        <dbReference type="Proteomes" id="UP001607302"/>
    </source>
</evidence>
<gene>
    <name evidence="1" type="ORF">V1478_013832</name>
</gene>
<proteinExistence type="predicted"/>
<dbReference type="EMBL" id="JAUDFV010000154">
    <property type="protein sequence ID" value="KAL2716156.1"/>
    <property type="molecule type" value="Genomic_DNA"/>
</dbReference>
<keyword evidence="2" id="KW-1185">Reference proteome</keyword>
<dbReference type="Proteomes" id="UP001607302">
    <property type="component" value="Unassembled WGS sequence"/>
</dbReference>
<comment type="caution">
    <text evidence="1">The sequence shown here is derived from an EMBL/GenBank/DDBJ whole genome shotgun (WGS) entry which is preliminary data.</text>
</comment>
<reference evidence="1 2" key="1">
    <citation type="journal article" date="2024" name="Ann. Entomol. Soc. Am.">
        <title>Genomic analyses of the southern and eastern yellowjacket wasps (Hymenoptera: Vespidae) reveal evolutionary signatures of social life.</title>
        <authorList>
            <person name="Catto M.A."/>
            <person name="Caine P.B."/>
            <person name="Orr S.E."/>
            <person name="Hunt B.G."/>
            <person name="Goodisman M.A.D."/>
        </authorList>
    </citation>
    <scope>NUCLEOTIDE SEQUENCE [LARGE SCALE GENOMIC DNA]</scope>
    <source>
        <strain evidence="1">233</strain>
        <tissue evidence="1">Head and thorax</tissue>
    </source>
</reference>
<accession>A0ABD2A6C6</accession>
<organism evidence="1 2">
    <name type="scientific">Vespula squamosa</name>
    <name type="common">Southern yellow jacket</name>
    <name type="synonym">Wasp</name>
    <dbReference type="NCBI Taxonomy" id="30214"/>
    <lineage>
        <taxon>Eukaryota</taxon>
        <taxon>Metazoa</taxon>
        <taxon>Ecdysozoa</taxon>
        <taxon>Arthropoda</taxon>
        <taxon>Hexapoda</taxon>
        <taxon>Insecta</taxon>
        <taxon>Pterygota</taxon>
        <taxon>Neoptera</taxon>
        <taxon>Endopterygota</taxon>
        <taxon>Hymenoptera</taxon>
        <taxon>Apocrita</taxon>
        <taxon>Aculeata</taxon>
        <taxon>Vespoidea</taxon>
        <taxon>Vespidae</taxon>
        <taxon>Vespinae</taxon>
        <taxon>Vespula</taxon>
    </lineage>
</organism>
<name>A0ABD2A6C6_VESSQ</name>
<dbReference type="AlphaFoldDB" id="A0ABD2A6C6"/>
<evidence type="ECO:0000313" key="1">
    <source>
        <dbReference type="EMBL" id="KAL2716156.1"/>
    </source>
</evidence>
<protein>
    <submittedName>
        <fullName evidence="1">Uncharacterized protein</fullName>
    </submittedName>
</protein>